<dbReference type="PANTHER" id="PTHR13343:SF28">
    <property type="entry name" value="PENTATRICOPEPTIDE REPEAT (PPR) SUPERFAMILY PROTEIN"/>
    <property type="match status" value="1"/>
</dbReference>
<comment type="caution">
    <text evidence="2">The sequence shown here is derived from an EMBL/GenBank/DDBJ whole genome shotgun (WGS) entry which is preliminary data.</text>
</comment>
<name>A0AAP0XAN8_LIQFO</name>
<reference evidence="2 3" key="1">
    <citation type="journal article" date="2024" name="Plant J.">
        <title>Genome sequences and population genomics reveal climatic adaptation and genomic divergence between two closely related sweetgum species.</title>
        <authorList>
            <person name="Xu W.Q."/>
            <person name="Ren C.Q."/>
            <person name="Zhang X.Y."/>
            <person name="Comes H.P."/>
            <person name="Liu X.H."/>
            <person name="Li Y.G."/>
            <person name="Kettle C.J."/>
            <person name="Jalonen R."/>
            <person name="Gaisberger H."/>
            <person name="Ma Y.Z."/>
            <person name="Qiu Y.X."/>
        </authorList>
    </citation>
    <scope>NUCLEOTIDE SEQUENCE [LARGE SCALE GENOMIC DNA]</scope>
    <source>
        <strain evidence="2">Hangzhou</strain>
    </source>
</reference>
<dbReference type="EMBL" id="JBBPBK010000001">
    <property type="protein sequence ID" value="KAK9293168.1"/>
    <property type="molecule type" value="Genomic_DNA"/>
</dbReference>
<evidence type="ECO:0000256" key="1">
    <source>
        <dbReference type="SAM" id="MobiDB-lite"/>
    </source>
</evidence>
<proteinExistence type="predicted"/>
<sequence>MMMIDSSIAVRFRSGAGFCSSTPIHNCRPLWCSDDVASRRLSHSSSVDTPWSRFPGTTNGSFMTRNNLIKNRIRASAEYLSSGSDHIERNEKPQYHPFEDIAESAAQDSGDARLTAAETTRTIIEVNSKATLMFSGMIDDEVHENIFWPELPYVTDEHGNIYFQVSNNEDVMQTMTSENNFVQVIIGFDTTEMINEMELSGPSEIDFGIDEIEDEESDVDDEDDDDDDDDSGDDDYEKDWVAVLEDEEDEDDSDETLGDWAKLETMRSTHPMYFAKKLSEFTSGDPIDWMDQPPAGLAIQGLLRPAFIEEKSVIQKHLTDHQSSNADVNQVGTILEDKLKDLHKINGHGQESRLSQDDSIWAEESEKDESLRNGTSFYKLEMIRIQLLSAHGHQTVVELEDFTKAHPDAIAHSAANIMSRLKAAGEKTTQALKSLCWRCKGIQVEEATLISVDTLGFDLRVCSGTQVQTLRFAFNTRATSEYSAERQLNDLLFPRIHHKLQKKKQPHQKEC</sequence>
<protein>
    <submittedName>
        <fullName evidence="2">Uncharacterized protein</fullName>
    </submittedName>
</protein>
<dbReference type="Gene3D" id="3.20.180.10">
    <property type="entry name" value="PNP-oxidase-like"/>
    <property type="match status" value="1"/>
</dbReference>
<gene>
    <name evidence="2" type="ORF">L1049_021156</name>
</gene>
<keyword evidence="3" id="KW-1185">Reference proteome</keyword>
<dbReference type="Proteomes" id="UP001415857">
    <property type="component" value="Unassembled WGS sequence"/>
</dbReference>
<dbReference type="SUPFAM" id="SSF50475">
    <property type="entry name" value="FMN-binding split barrel"/>
    <property type="match status" value="1"/>
</dbReference>
<feature type="region of interest" description="Disordered" evidence="1">
    <location>
        <begin position="214"/>
        <end position="236"/>
    </location>
</feature>
<accession>A0AAP0XAN8</accession>
<dbReference type="AlphaFoldDB" id="A0AAP0XAN8"/>
<dbReference type="InterPro" id="IPR037119">
    <property type="entry name" value="Haem_oxidase_HugZ-like_sf"/>
</dbReference>
<evidence type="ECO:0000313" key="2">
    <source>
        <dbReference type="EMBL" id="KAK9293168.1"/>
    </source>
</evidence>
<organism evidence="2 3">
    <name type="scientific">Liquidambar formosana</name>
    <name type="common">Formosan gum</name>
    <dbReference type="NCBI Taxonomy" id="63359"/>
    <lineage>
        <taxon>Eukaryota</taxon>
        <taxon>Viridiplantae</taxon>
        <taxon>Streptophyta</taxon>
        <taxon>Embryophyta</taxon>
        <taxon>Tracheophyta</taxon>
        <taxon>Spermatophyta</taxon>
        <taxon>Magnoliopsida</taxon>
        <taxon>eudicotyledons</taxon>
        <taxon>Gunneridae</taxon>
        <taxon>Pentapetalae</taxon>
        <taxon>Saxifragales</taxon>
        <taxon>Altingiaceae</taxon>
        <taxon>Liquidambar</taxon>
    </lineage>
</organism>
<evidence type="ECO:0000313" key="3">
    <source>
        <dbReference type="Proteomes" id="UP001415857"/>
    </source>
</evidence>
<dbReference type="PANTHER" id="PTHR13343">
    <property type="entry name" value="CREG1 PROTEIN"/>
    <property type="match status" value="1"/>
</dbReference>